<sequence length="134" mass="14794">MASYNEIPVSALARLIGTPYCPTLLDVRIDEDFDDDPRLIPGAYRHPFNSVVDLAETLKDRSVVVYCQKGLKISQGAAALLRASGVNAEVLEGGQFAWRDAKLPLVITDKLPPLDALGRTVWVTRHRPKIDRIA</sequence>
<reference evidence="2 3" key="1">
    <citation type="submission" date="2023-05" db="EMBL/GenBank/DDBJ databases">
        <title>Pseudodonghicola sp. nov.</title>
        <authorList>
            <person name="Huang J."/>
        </authorList>
    </citation>
    <scope>NUCLEOTIDE SEQUENCE [LARGE SCALE GENOMIC DNA]</scope>
    <source>
        <strain evidence="2 3">IC7</strain>
    </source>
</reference>
<gene>
    <name evidence="2" type="ORF">QO033_24940</name>
</gene>
<dbReference type="EMBL" id="JASNJD010000042">
    <property type="protein sequence ID" value="MDK3020936.1"/>
    <property type="molecule type" value="Genomic_DNA"/>
</dbReference>
<feature type="non-terminal residue" evidence="2">
    <location>
        <position position="134"/>
    </location>
</feature>
<protein>
    <submittedName>
        <fullName evidence="2">Rhodanese-like domain-containing protein</fullName>
    </submittedName>
</protein>
<dbReference type="InterPro" id="IPR036873">
    <property type="entry name" value="Rhodanese-like_dom_sf"/>
</dbReference>
<feature type="domain" description="Rhodanese" evidence="1">
    <location>
        <begin position="23"/>
        <end position="107"/>
    </location>
</feature>
<evidence type="ECO:0000313" key="2">
    <source>
        <dbReference type="EMBL" id="MDK3020936.1"/>
    </source>
</evidence>
<dbReference type="Gene3D" id="3.40.250.10">
    <property type="entry name" value="Rhodanese-like domain"/>
    <property type="match status" value="1"/>
</dbReference>
<dbReference type="PROSITE" id="PS50206">
    <property type="entry name" value="RHODANESE_3"/>
    <property type="match status" value="1"/>
</dbReference>
<keyword evidence="3" id="KW-1185">Reference proteome</keyword>
<dbReference type="SMART" id="SM00450">
    <property type="entry name" value="RHOD"/>
    <property type="match status" value="1"/>
</dbReference>
<dbReference type="Pfam" id="PF00581">
    <property type="entry name" value="Rhodanese"/>
    <property type="match status" value="1"/>
</dbReference>
<evidence type="ECO:0000313" key="3">
    <source>
        <dbReference type="Proteomes" id="UP001243757"/>
    </source>
</evidence>
<dbReference type="RefSeq" id="WP_284483410.1">
    <property type="nucleotide sequence ID" value="NZ_JASNJD010000042.1"/>
</dbReference>
<dbReference type="Proteomes" id="UP001243757">
    <property type="component" value="Unassembled WGS sequence"/>
</dbReference>
<name>A0ABT7F8I9_9RHOB</name>
<proteinExistence type="predicted"/>
<dbReference type="SUPFAM" id="SSF52821">
    <property type="entry name" value="Rhodanese/Cell cycle control phosphatase"/>
    <property type="match status" value="1"/>
</dbReference>
<dbReference type="InterPro" id="IPR001763">
    <property type="entry name" value="Rhodanese-like_dom"/>
</dbReference>
<organism evidence="2 3">
    <name type="scientific">Pseudodonghicola flavimaris</name>
    <dbReference type="NCBI Taxonomy" id="3050036"/>
    <lineage>
        <taxon>Bacteria</taxon>
        <taxon>Pseudomonadati</taxon>
        <taxon>Pseudomonadota</taxon>
        <taxon>Alphaproteobacteria</taxon>
        <taxon>Rhodobacterales</taxon>
        <taxon>Paracoccaceae</taxon>
        <taxon>Pseudodonghicola</taxon>
    </lineage>
</organism>
<accession>A0ABT7F8I9</accession>
<comment type="caution">
    <text evidence="2">The sequence shown here is derived from an EMBL/GenBank/DDBJ whole genome shotgun (WGS) entry which is preliminary data.</text>
</comment>
<evidence type="ECO:0000259" key="1">
    <source>
        <dbReference type="PROSITE" id="PS50206"/>
    </source>
</evidence>